<name>A0AAD7RIZ0_9TELE</name>
<dbReference type="Pfam" id="PF03281">
    <property type="entry name" value="Mab-21"/>
    <property type="match status" value="1"/>
</dbReference>
<proteinExistence type="inferred from homology"/>
<dbReference type="PANTHER" id="PTHR10656:SF35">
    <property type="entry name" value="CYCLIC GMP-AMP SYNTHASE"/>
    <property type="match status" value="1"/>
</dbReference>
<dbReference type="GO" id="GO:0038001">
    <property type="term" value="P:paracrine signaling"/>
    <property type="evidence" value="ECO:0007669"/>
    <property type="project" value="TreeGrafter"/>
</dbReference>
<dbReference type="EMBL" id="JAINUG010000261">
    <property type="protein sequence ID" value="KAJ8384962.1"/>
    <property type="molecule type" value="Genomic_DNA"/>
</dbReference>
<dbReference type="AlphaFoldDB" id="A0AAD7RIZ0"/>
<dbReference type="Gene3D" id="1.10.1410.40">
    <property type="match status" value="1"/>
</dbReference>
<feature type="transmembrane region" description="Helical" evidence="2">
    <location>
        <begin position="453"/>
        <end position="472"/>
    </location>
</feature>
<evidence type="ECO:0000313" key="5">
    <source>
        <dbReference type="EMBL" id="KAJ8384962.1"/>
    </source>
</evidence>
<keyword evidence="2" id="KW-0472">Membrane</keyword>
<dbReference type="GO" id="GO:0061501">
    <property type="term" value="F:2',3'-cyclic GMP-AMP synthase activity"/>
    <property type="evidence" value="ECO:0007669"/>
    <property type="project" value="TreeGrafter"/>
</dbReference>
<dbReference type="GO" id="GO:0005634">
    <property type="term" value="C:nucleus"/>
    <property type="evidence" value="ECO:0007669"/>
    <property type="project" value="TreeGrafter"/>
</dbReference>
<sequence length="473" mass="53574">MNRTTPQKKFALRRVNSGSEPSIPTPAGVCNIEENFPVVPSAVIQRIKQQVKHLGLRRTDRQRSAKLVNHFREKLLDYLKNSEQPAFRSVTVLNSGSYYEMVKINEPNEFDMMLLLPTPRLTWTELEEYHGVHYSVSLTRPTRSEIRAFLLDDELTISATRILKEMRSLVKKFISTYKVPDEASRWVLNRKRPSSPAVTLTLMWKETEADEAVEELLSLDVVPALEVPRSQSWPLAARTGLKVDNWLGKKTRRDLTSQAFYFVPKKPAGRNLSDAAKESWRISFSHIEKEIIKNHGQSRTCCEGYASKCCRKRCLMLLKCLIEGLKVQFPEALERLCSYHGKTTFLHTLSIRGNDSQWAPHNLASCFMTLLLALEGHACSGSLPHFFIPGCNLFAAPAFPRKALIFLQRALEEQKKQGLPLLQLPSPAPPLTLNPITPHPEPCTQGGFSRARIIASIVALVFCFLLVVAFLVR</sequence>
<dbReference type="GO" id="GO:0002230">
    <property type="term" value="P:positive regulation of defense response to virus by host"/>
    <property type="evidence" value="ECO:0007669"/>
    <property type="project" value="TreeGrafter"/>
</dbReference>
<dbReference type="FunFam" id="1.10.1410.40:FF:000007">
    <property type="entry name" value="Cyclic GMP-AMP synthase"/>
    <property type="match status" value="1"/>
</dbReference>
<evidence type="ECO:0000256" key="1">
    <source>
        <dbReference type="ARBA" id="ARBA00008307"/>
    </source>
</evidence>
<comment type="caution">
    <text evidence="5">The sequence shown here is derived from an EMBL/GenBank/DDBJ whole genome shotgun (WGS) entry which is preliminary data.</text>
</comment>
<dbReference type="SMART" id="SM01265">
    <property type="entry name" value="Mab-21"/>
    <property type="match status" value="1"/>
</dbReference>
<dbReference type="GO" id="GO:0006974">
    <property type="term" value="P:DNA damage response"/>
    <property type="evidence" value="ECO:0007669"/>
    <property type="project" value="TreeGrafter"/>
</dbReference>
<dbReference type="InterPro" id="IPR046903">
    <property type="entry name" value="Mab-21-like_nuc_Trfase"/>
</dbReference>
<dbReference type="InterPro" id="IPR024810">
    <property type="entry name" value="MAB21L/cGLR"/>
</dbReference>
<dbReference type="GO" id="GO:0035861">
    <property type="term" value="C:site of double-strand break"/>
    <property type="evidence" value="ECO:0007669"/>
    <property type="project" value="TreeGrafter"/>
</dbReference>
<dbReference type="GO" id="GO:0003682">
    <property type="term" value="F:chromatin binding"/>
    <property type="evidence" value="ECO:0007669"/>
    <property type="project" value="TreeGrafter"/>
</dbReference>
<accession>A0AAD7RIZ0</accession>
<evidence type="ECO:0000313" key="6">
    <source>
        <dbReference type="Proteomes" id="UP001221898"/>
    </source>
</evidence>
<gene>
    <name evidence="5" type="ORF">AAFF_G00196280</name>
</gene>
<protein>
    <recommendedName>
        <fullName evidence="7">Cyclic GMP-AMP synthase</fullName>
    </recommendedName>
</protein>
<dbReference type="GO" id="GO:0002218">
    <property type="term" value="P:activation of innate immune response"/>
    <property type="evidence" value="ECO:0007669"/>
    <property type="project" value="TreeGrafter"/>
</dbReference>
<dbReference type="Proteomes" id="UP001221898">
    <property type="component" value="Unassembled WGS sequence"/>
</dbReference>
<feature type="domain" description="Mab-21-like nucleotidyltransferase" evidence="3">
    <location>
        <begin position="98"/>
        <end position="294"/>
    </location>
</feature>
<keyword evidence="2" id="KW-1133">Transmembrane helix</keyword>
<dbReference type="PANTHER" id="PTHR10656">
    <property type="entry name" value="CELL FATE DETERMINING PROTEIN MAB21-RELATED"/>
    <property type="match status" value="1"/>
</dbReference>
<dbReference type="InterPro" id="IPR046906">
    <property type="entry name" value="Mab-21_HhH/H2TH-like"/>
</dbReference>
<comment type="similarity">
    <text evidence="1">Belongs to the mab-21 family.</text>
</comment>
<evidence type="ECO:0000259" key="3">
    <source>
        <dbReference type="Pfam" id="PF03281"/>
    </source>
</evidence>
<evidence type="ECO:0000256" key="2">
    <source>
        <dbReference type="SAM" id="Phobius"/>
    </source>
</evidence>
<dbReference type="Gene3D" id="3.30.460.90">
    <property type="match status" value="1"/>
</dbReference>
<dbReference type="GO" id="GO:0005829">
    <property type="term" value="C:cytosol"/>
    <property type="evidence" value="ECO:0007669"/>
    <property type="project" value="TreeGrafter"/>
</dbReference>
<dbReference type="Pfam" id="PF20266">
    <property type="entry name" value="Mab-21_C"/>
    <property type="match status" value="1"/>
</dbReference>
<dbReference type="GO" id="GO:0071360">
    <property type="term" value="P:cellular response to exogenous dsRNA"/>
    <property type="evidence" value="ECO:0007669"/>
    <property type="project" value="TreeGrafter"/>
</dbReference>
<dbReference type="GO" id="GO:0032481">
    <property type="term" value="P:positive regulation of type I interferon production"/>
    <property type="evidence" value="ECO:0007669"/>
    <property type="project" value="TreeGrafter"/>
</dbReference>
<keyword evidence="2" id="KW-0812">Transmembrane</keyword>
<reference evidence="5" key="1">
    <citation type="journal article" date="2023" name="Science">
        <title>Genome structures resolve the early diversification of teleost fishes.</title>
        <authorList>
            <person name="Parey E."/>
            <person name="Louis A."/>
            <person name="Montfort J."/>
            <person name="Bouchez O."/>
            <person name="Roques C."/>
            <person name="Iampietro C."/>
            <person name="Lluch J."/>
            <person name="Castinel A."/>
            <person name="Donnadieu C."/>
            <person name="Desvignes T."/>
            <person name="Floi Bucao C."/>
            <person name="Jouanno E."/>
            <person name="Wen M."/>
            <person name="Mejri S."/>
            <person name="Dirks R."/>
            <person name="Jansen H."/>
            <person name="Henkel C."/>
            <person name="Chen W.J."/>
            <person name="Zahm M."/>
            <person name="Cabau C."/>
            <person name="Klopp C."/>
            <person name="Thompson A.W."/>
            <person name="Robinson-Rechavi M."/>
            <person name="Braasch I."/>
            <person name="Lecointre G."/>
            <person name="Bobe J."/>
            <person name="Postlethwait J.H."/>
            <person name="Berthelot C."/>
            <person name="Roest Crollius H."/>
            <person name="Guiguen Y."/>
        </authorList>
    </citation>
    <scope>NUCLEOTIDE SEQUENCE</scope>
    <source>
        <strain evidence="5">NC1722</strain>
    </source>
</reference>
<evidence type="ECO:0000259" key="4">
    <source>
        <dbReference type="Pfam" id="PF20266"/>
    </source>
</evidence>
<dbReference type="GO" id="GO:0003690">
    <property type="term" value="F:double-stranded DNA binding"/>
    <property type="evidence" value="ECO:0007669"/>
    <property type="project" value="TreeGrafter"/>
</dbReference>
<feature type="domain" description="Mab-21-like HhH/H2TH-like" evidence="4">
    <location>
        <begin position="310"/>
        <end position="396"/>
    </location>
</feature>
<organism evidence="5 6">
    <name type="scientific">Aldrovandia affinis</name>
    <dbReference type="NCBI Taxonomy" id="143900"/>
    <lineage>
        <taxon>Eukaryota</taxon>
        <taxon>Metazoa</taxon>
        <taxon>Chordata</taxon>
        <taxon>Craniata</taxon>
        <taxon>Vertebrata</taxon>
        <taxon>Euteleostomi</taxon>
        <taxon>Actinopterygii</taxon>
        <taxon>Neopterygii</taxon>
        <taxon>Teleostei</taxon>
        <taxon>Notacanthiformes</taxon>
        <taxon>Halosauridae</taxon>
        <taxon>Aldrovandia</taxon>
    </lineage>
</organism>
<evidence type="ECO:0008006" key="7">
    <source>
        <dbReference type="Google" id="ProtNLM"/>
    </source>
</evidence>
<dbReference type="GO" id="GO:2000042">
    <property type="term" value="P:negative regulation of double-strand break repair via homologous recombination"/>
    <property type="evidence" value="ECO:0007669"/>
    <property type="project" value="TreeGrafter"/>
</dbReference>
<keyword evidence="6" id="KW-1185">Reference proteome</keyword>